<evidence type="ECO:0000313" key="1">
    <source>
        <dbReference type="EMBL" id="KAJ5206008.1"/>
    </source>
</evidence>
<reference evidence="1" key="2">
    <citation type="journal article" date="2023" name="IMA Fungus">
        <title>Comparative genomic study of the Penicillium genus elucidates a diverse pangenome and 15 lateral gene transfer events.</title>
        <authorList>
            <person name="Petersen C."/>
            <person name="Sorensen T."/>
            <person name="Nielsen M.R."/>
            <person name="Sondergaard T.E."/>
            <person name="Sorensen J.L."/>
            <person name="Fitzpatrick D.A."/>
            <person name="Frisvad J.C."/>
            <person name="Nielsen K.L."/>
        </authorList>
    </citation>
    <scope>NUCLEOTIDE SEQUENCE</scope>
    <source>
        <strain evidence="1">IBT 16849</strain>
    </source>
</reference>
<organism evidence="1 2">
    <name type="scientific">Penicillium cf. griseofulvum</name>
    <dbReference type="NCBI Taxonomy" id="2972120"/>
    <lineage>
        <taxon>Eukaryota</taxon>
        <taxon>Fungi</taxon>
        <taxon>Dikarya</taxon>
        <taxon>Ascomycota</taxon>
        <taxon>Pezizomycotina</taxon>
        <taxon>Eurotiomycetes</taxon>
        <taxon>Eurotiomycetidae</taxon>
        <taxon>Eurotiales</taxon>
        <taxon>Aspergillaceae</taxon>
        <taxon>Penicillium</taxon>
    </lineage>
</organism>
<dbReference type="Proteomes" id="UP001150879">
    <property type="component" value="Unassembled WGS sequence"/>
</dbReference>
<evidence type="ECO:0000313" key="2">
    <source>
        <dbReference type="Proteomes" id="UP001150879"/>
    </source>
</evidence>
<comment type="caution">
    <text evidence="1">The sequence shown here is derived from an EMBL/GenBank/DDBJ whole genome shotgun (WGS) entry which is preliminary data.</text>
</comment>
<proteinExistence type="predicted"/>
<name>A0A9W9MRA4_9EURO</name>
<reference evidence="1" key="1">
    <citation type="submission" date="2022-11" db="EMBL/GenBank/DDBJ databases">
        <authorList>
            <person name="Petersen C."/>
        </authorList>
    </citation>
    <scope>NUCLEOTIDE SEQUENCE</scope>
    <source>
        <strain evidence="1">IBT 16849</strain>
    </source>
</reference>
<gene>
    <name evidence="1" type="ORF">N7472_002456</name>
</gene>
<keyword evidence="2" id="KW-1185">Reference proteome</keyword>
<dbReference type="AlphaFoldDB" id="A0A9W9MRA4"/>
<dbReference type="EMBL" id="JAPQKP010000002">
    <property type="protein sequence ID" value="KAJ5206008.1"/>
    <property type="molecule type" value="Genomic_DNA"/>
</dbReference>
<sequence>MRRLRIAHGFSSMLRIRAKGDHAVGKVVDSPKLVLNVADFDDAKSLAMDEVHRWPNISIYLSDDKSLACISGGIEYVGETIASFKPSYNHMVNEWFRGIHHY</sequence>
<protein>
    <submittedName>
        <fullName evidence="1">Cys/Met metabolism PLP-dependent enzyme-domain-containing protein</fullName>
    </submittedName>
</protein>
<accession>A0A9W9MRA4</accession>